<proteinExistence type="inferred from homology"/>
<accession>A0ABW4MC77</accession>
<feature type="transmembrane region" description="Helical" evidence="7">
    <location>
        <begin position="50"/>
        <end position="67"/>
    </location>
</feature>
<feature type="transmembrane region" description="Helical" evidence="7">
    <location>
        <begin position="289"/>
        <end position="308"/>
    </location>
</feature>
<feature type="transmembrane region" description="Helical" evidence="7">
    <location>
        <begin position="73"/>
        <end position="90"/>
    </location>
</feature>
<keyword evidence="9" id="KW-1185">Reference proteome</keyword>
<reference evidence="9" key="1">
    <citation type="journal article" date="2019" name="Int. J. Syst. Evol. Microbiol.">
        <title>The Global Catalogue of Microorganisms (GCM) 10K type strain sequencing project: providing services to taxonomists for standard genome sequencing and annotation.</title>
        <authorList>
            <consortium name="The Broad Institute Genomics Platform"/>
            <consortium name="The Broad Institute Genome Sequencing Center for Infectious Disease"/>
            <person name="Wu L."/>
            <person name="Ma J."/>
        </authorList>
    </citation>
    <scope>NUCLEOTIDE SEQUENCE [LARGE SCALE GENOMIC DNA]</scope>
    <source>
        <strain evidence="9">CGMCC 1.12449</strain>
    </source>
</reference>
<comment type="subcellular location">
    <subcellularLocation>
        <location evidence="1">Cell membrane</location>
        <topology evidence="1">Multi-pass membrane protein</topology>
    </subcellularLocation>
</comment>
<comment type="caution">
    <text evidence="8">The sequence shown here is derived from an EMBL/GenBank/DDBJ whole genome shotgun (WGS) entry which is preliminary data.</text>
</comment>
<evidence type="ECO:0000313" key="9">
    <source>
        <dbReference type="Proteomes" id="UP001597215"/>
    </source>
</evidence>
<evidence type="ECO:0000256" key="6">
    <source>
        <dbReference type="ARBA" id="ARBA00023136"/>
    </source>
</evidence>
<sequence>MTEPSSIDLDTSPKARPAWEAIPYGGDLFGEMHLAEHHAQANAEREKDSLFPGLAICGVASAAAAWLSEHYHFPIILLGLLVGLSLSFIARDTRTHKGLDFASRTCLRWGIVILGLQVTFMQIGALGAVPFLALAIVMGLTLFAGIAAARVAGQSSYAGLLAGGATAICGASAALALYGVIGKDRLSQAQFALTLVGISIASALAMSVYPILAGYFALSDQQAGFLIGASIHDVAQAIGGGYAYSDEAGSYATIVKLARVALLAPVVALVTLAIGSAGAEPGQAKWRRLALPWFITAFLATVALNSLVQMPPLVADYALSASKGLLLLAVTATAMRSRMDLLLDMGWRATLPVLSATIVSFLCALFFVLMFL</sequence>
<dbReference type="Pfam" id="PF03601">
    <property type="entry name" value="Cons_hypoth698"/>
    <property type="match status" value="1"/>
</dbReference>
<organism evidence="8 9">
    <name type="scientific">Sphingorhabdus buctiana</name>
    <dbReference type="NCBI Taxonomy" id="1508805"/>
    <lineage>
        <taxon>Bacteria</taxon>
        <taxon>Pseudomonadati</taxon>
        <taxon>Pseudomonadota</taxon>
        <taxon>Alphaproteobacteria</taxon>
        <taxon>Sphingomonadales</taxon>
        <taxon>Sphingomonadaceae</taxon>
        <taxon>Sphingorhabdus</taxon>
    </lineage>
</organism>
<feature type="transmembrane region" description="Helical" evidence="7">
    <location>
        <begin position="225"/>
        <end position="245"/>
    </location>
</feature>
<feature type="transmembrane region" description="Helical" evidence="7">
    <location>
        <begin position="159"/>
        <end position="181"/>
    </location>
</feature>
<evidence type="ECO:0000256" key="1">
    <source>
        <dbReference type="ARBA" id="ARBA00004651"/>
    </source>
</evidence>
<evidence type="ECO:0000256" key="7">
    <source>
        <dbReference type="SAM" id="Phobius"/>
    </source>
</evidence>
<dbReference type="InterPro" id="IPR018383">
    <property type="entry name" value="UPF0324_pro"/>
</dbReference>
<protein>
    <submittedName>
        <fullName evidence="8">YeiH family protein</fullName>
    </submittedName>
</protein>
<evidence type="ECO:0000256" key="3">
    <source>
        <dbReference type="ARBA" id="ARBA00022475"/>
    </source>
</evidence>
<keyword evidence="3" id="KW-1003">Cell membrane</keyword>
<evidence type="ECO:0000256" key="4">
    <source>
        <dbReference type="ARBA" id="ARBA00022692"/>
    </source>
</evidence>
<keyword evidence="6 7" id="KW-0472">Membrane</keyword>
<name>A0ABW4MC77_9SPHN</name>
<feature type="transmembrane region" description="Helical" evidence="7">
    <location>
        <begin position="314"/>
        <end position="335"/>
    </location>
</feature>
<evidence type="ECO:0000313" key="8">
    <source>
        <dbReference type="EMBL" id="MFD1766623.1"/>
    </source>
</evidence>
<evidence type="ECO:0000256" key="5">
    <source>
        <dbReference type="ARBA" id="ARBA00022989"/>
    </source>
</evidence>
<keyword evidence="5 7" id="KW-1133">Transmembrane helix</keyword>
<evidence type="ECO:0000256" key="2">
    <source>
        <dbReference type="ARBA" id="ARBA00007977"/>
    </source>
</evidence>
<keyword evidence="4 7" id="KW-0812">Transmembrane</keyword>
<gene>
    <name evidence="8" type="ORF">ACFSAG_07185</name>
</gene>
<feature type="transmembrane region" description="Helical" evidence="7">
    <location>
        <begin position="257"/>
        <end position="277"/>
    </location>
</feature>
<dbReference type="PANTHER" id="PTHR30106:SF2">
    <property type="entry name" value="UPF0324 INNER MEMBRANE PROTEIN YEIH"/>
    <property type="match status" value="1"/>
</dbReference>
<feature type="transmembrane region" description="Helical" evidence="7">
    <location>
        <begin position="347"/>
        <end position="371"/>
    </location>
</feature>
<dbReference type="PANTHER" id="PTHR30106">
    <property type="entry name" value="INNER MEMBRANE PROTEIN YEIH-RELATED"/>
    <property type="match status" value="1"/>
</dbReference>
<dbReference type="Proteomes" id="UP001597215">
    <property type="component" value="Unassembled WGS sequence"/>
</dbReference>
<feature type="transmembrane region" description="Helical" evidence="7">
    <location>
        <begin position="131"/>
        <end position="152"/>
    </location>
</feature>
<feature type="transmembrane region" description="Helical" evidence="7">
    <location>
        <begin position="193"/>
        <end position="218"/>
    </location>
</feature>
<dbReference type="RefSeq" id="WP_381512923.1">
    <property type="nucleotide sequence ID" value="NZ_JBHUEL010000007.1"/>
</dbReference>
<dbReference type="EMBL" id="JBHUEL010000007">
    <property type="protein sequence ID" value="MFD1766623.1"/>
    <property type="molecule type" value="Genomic_DNA"/>
</dbReference>
<comment type="similarity">
    <text evidence="2">Belongs to the UPF0324 family.</text>
</comment>